<evidence type="ECO:0000256" key="2">
    <source>
        <dbReference type="ARBA" id="ARBA00022737"/>
    </source>
</evidence>
<dbReference type="KEGG" id="msch:N508_001722"/>
<dbReference type="PANTHER" id="PTHR13891:SF1">
    <property type="entry name" value="CYTOCHROME C OXIDASE ASSEMBLY FACTOR 7"/>
    <property type="match status" value="1"/>
</dbReference>
<dbReference type="InterPro" id="IPR011990">
    <property type="entry name" value="TPR-like_helical_dom_sf"/>
</dbReference>
<dbReference type="EC" id="3.5.2.6" evidence="3"/>
<protein>
    <submittedName>
        <fullName evidence="3">Beta-lactamase HcpA</fullName>
        <ecNumber evidence="3">3.5.2.6</ecNumber>
    </submittedName>
</protein>
<proteinExistence type="inferred from homology"/>
<dbReference type="PROSITE" id="PS51257">
    <property type="entry name" value="PROKAR_LIPOPROTEIN"/>
    <property type="match status" value="1"/>
</dbReference>
<dbReference type="Pfam" id="PF08238">
    <property type="entry name" value="Sel1"/>
    <property type="match status" value="4"/>
</dbReference>
<reference evidence="3" key="1">
    <citation type="journal article" date="2014" name="Genome Announc.">
        <title>Draft genome sequences of the altered schaedler flora, a defined bacterial community from gnotobiotic mice.</title>
        <authorList>
            <person name="Wannemuehler M.J."/>
            <person name="Overstreet A.M."/>
            <person name="Ward D.V."/>
            <person name="Phillips G.J."/>
        </authorList>
    </citation>
    <scope>NUCLEOTIDE SEQUENCE</scope>
    <source>
        <strain evidence="3">ASF457</strain>
    </source>
</reference>
<dbReference type="InterPro" id="IPR006597">
    <property type="entry name" value="Sel1-like"/>
</dbReference>
<reference evidence="3" key="3">
    <citation type="submission" date="2022-06" db="EMBL/GenBank/DDBJ databases">
        <title>Resources to Facilitate Use of the Altered Schaedler Flora (ASF) Mouse Model to Study Microbiome Function.</title>
        <authorList>
            <person name="Proctor A."/>
            <person name="Parvinroo S."/>
            <person name="Richie T."/>
            <person name="Jia X."/>
            <person name="Lee S.T.M."/>
            <person name="Karp P.D."/>
            <person name="Paley S."/>
            <person name="Kostic A.D."/>
            <person name="Pierre J.F."/>
            <person name="Wannemuehler M.J."/>
            <person name="Phillips G.J."/>
        </authorList>
    </citation>
    <scope>NUCLEOTIDE SEQUENCE</scope>
    <source>
        <strain evidence="3">ASF457</strain>
    </source>
</reference>
<dbReference type="InterPro" id="IPR040239">
    <property type="entry name" value="HcpB-like"/>
</dbReference>
<dbReference type="EMBL" id="CP097562">
    <property type="protein sequence ID" value="USF24633.1"/>
    <property type="molecule type" value="Genomic_DNA"/>
</dbReference>
<organism evidence="3 4">
    <name type="scientific">Mucispirillum schaedleri ASF457</name>
    <dbReference type="NCBI Taxonomy" id="1379858"/>
    <lineage>
        <taxon>Bacteria</taxon>
        <taxon>Pseudomonadati</taxon>
        <taxon>Deferribacterota</taxon>
        <taxon>Deferribacteres</taxon>
        <taxon>Deferribacterales</taxon>
        <taxon>Mucispirillaceae</taxon>
        <taxon>Mucispirillum</taxon>
    </lineage>
</organism>
<dbReference type="Proteomes" id="UP000017429">
    <property type="component" value="Chromosome"/>
</dbReference>
<dbReference type="SUPFAM" id="SSF81901">
    <property type="entry name" value="HCP-like"/>
    <property type="match status" value="1"/>
</dbReference>
<keyword evidence="3" id="KW-0378">Hydrolase</keyword>
<evidence type="ECO:0000313" key="4">
    <source>
        <dbReference type="Proteomes" id="UP000017429"/>
    </source>
</evidence>
<keyword evidence="2" id="KW-0677">Repeat</keyword>
<dbReference type="Gene3D" id="1.25.40.10">
    <property type="entry name" value="Tetratricopeptide repeat domain"/>
    <property type="match status" value="2"/>
</dbReference>
<dbReference type="AlphaFoldDB" id="V2RJM1"/>
<dbReference type="SMART" id="SM00671">
    <property type="entry name" value="SEL1"/>
    <property type="match status" value="4"/>
</dbReference>
<evidence type="ECO:0000256" key="1">
    <source>
        <dbReference type="ARBA" id="ARBA00008486"/>
    </source>
</evidence>
<evidence type="ECO:0000313" key="3">
    <source>
        <dbReference type="EMBL" id="USF24633.1"/>
    </source>
</evidence>
<gene>
    <name evidence="3" type="primary">hcpA_1</name>
    <name evidence="3" type="ORF">N508_001722</name>
</gene>
<dbReference type="OrthoDB" id="9772133at2"/>
<dbReference type="RefSeq" id="WP_023276005.1">
    <property type="nucleotide sequence ID" value="NZ_CP097562.1"/>
</dbReference>
<accession>V2RJM1</accession>
<reference evidence="3" key="2">
    <citation type="submission" date="2022-05" db="EMBL/GenBank/DDBJ databases">
        <authorList>
            <person name="Proctor A.L."/>
            <person name="Phillips G.J."/>
            <person name="Wannemuehler M.J."/>
        </authorList>
    </citation>
    <scope>NUCLEOTIDE SEQUENCE</scope>
    <source>
        <strain evidence="3">ASF457</strain>
    </source>
</reference>
<dbReference type="eggNOG" id="COG0790">
    <property type="taxonomic scope" value="Bacteria"/>
</dbReference>
<keyword evidence="4" id="KW-1185">Reference proteome</keyword>
<sequence length="206" mass="23245">MKKCILIIVLFSLISACNKNNQDDGISAYKNKDYITAFALSEKGCREKNGEACYILANIYYMGLSHHIDHVKAARYYIISCEIGNGRACYMMGKLYSESRIIPEDIDQSEAYYRKSNKILTKECNAGNPESCLYAGALYLYSRGVPHDTSKAVSFFEKSCKMDYASGCYTIGYLLNTGRYGIMKNHDMAHSYLNKACKLGYKEACK</sequence>
<dbReference type="PANTHER" id="PTHR13891">
    <property type="entry name" value="CYTOCHROME C OXIDASE ASSEMBLY FACTOR 7"/>
    <property type="match status" value="1"/>
</dbReference>
<dbReference type="GO" id="GO:0008800">
    <property type="term" value="F:beta-lactamase activity"/>
    <property type="evidence" value="ECO:0007669"/>
    <property type="project" value="UniProtKB-EC"/>
</dbReference>
<comment type="similarity">
    <text evidence="1">Belongs to the hcp beta-lactamase family.</text>
</comment>
<name>V2RJM1_9BACT</name>